<reference evidence="4 5" key="1">
    <citation type="submission" date="2018-02" db="EMBL/GenBank/DDBJ databases">
        <title>Complete genome sequencing of Faecalibacterium prausnitzii strains isolated from the human gut.</title>
        <authorList>
            <person name="Fitzgerald B.C."/>
            <person name="Shkoporov A.N."/>
            <person name="Ross P.R."/>
            <person name="Hill C."/>
        </authorList>
    </citation>
    <scope>NUCLEOTIDE SEQUENCE [LARGE SCALE GENOMIC DNA]</scope>
    <source>
        <strain evidence="4 5">APC942/31-1</strain>
    </source>
</reference>
<comment type="caution">
    <text evidence="4">The sequence shown here is derived from an EMBL/GenBank/DDBJ whole genome shotgun (WGS) entry which is preliminary data.</text>
</comment>
<name>A0A367G7K3_9FIRM</name>
<protein>
    <submittedName>
        <fullName evidence="4">MBL fold metallo-hydrolase</fullName>
    </submittedName>
</protein>
<dbReference type="Proteomes" id="UP000253208">
    <property type="component" value="Unassembled WGS sequence"/>
</dbReference>
<evidence type="ECO:0000313" key="5">
    <source>
        <dbReference type="Proteomes" id="UP000253208"/>
    </source>
</evidence>
<feature type="signal peptide" evidence="2">
    <location>
        <begin position="1"/>
        <end position="31"/>
    </location>
</feature>
<feature type="domain" description="Metallo-beta-lactamase" evidence="3">
    <location>
        <begin position="53"/>
        <end position="245"/>
    </location>
</feature>
<dbReference type="GO" id="GO:0016787">
    <property type="term" value="F:hydrolase activity"/>
    <property type="evidence" value="ECO:0007669"/>
    <property type="project" value="UniProtKB-KW"/>
</dbReference>
<gene>
    <name evidence="4" type="ORF">C4886_00570</name>
</gene>
<evidence type="ECO:0000259" key="3">
    <source>
        <dbReference type="SMART" id="SM00849"/>
    </source>
</evidence>
<dbReference type="InterPro" id="IPR035681">
    <property type="entry name" value="ComA-like_MBL"/>
</dbReference>
<dbReference type="RefSeq" id="WP_114001438.1">
    <property type="nucleotide sequence ID" value="NZ_PSQG01000001.1"/>
</dbReference>
<proteinExistence type="predicted"/>
<dbReference type="AlphaFoldDB" id="A0A367G7K3"/>
<accession>A0A367G7K3</accession>
<dbReference type="InterPro" id="IPR001279">
    <property type="entry name" value="Metallo-B-lactamas"/>
</dbReference>
<dbReference type="EMBL" id="PSQG01000001">
    <property type="protein sequence ID" value="RCH46468.1"/>
    <property type="molecule type" value="Genomic_DNA"/>
</dbReference>
<dbReference type="PANTHER" id="PTHR30619">
    <property type="entry name" value="DNA INTERNALIZATION/COMPETENCE PROTEIN COMEC/REC2"/>
    <property type="match status" value="1"/>
</dbReference>
<dbReference type="CDD" id="cd07731">
    <property type="entry name" value="ComA-like_MBL-fold"/>
    <property type="match status" value="1"/>
</dbReference>
<dbReference type="InterPro" id="IPR036866">
    <property type="entry name" value="RibonucZ/Hydroxyglut_hydro"/>
</dbReference>
<dbReference type="SMART" id="SM00849">
    <property type="entry name" value="Lactamase_B"/>
    <property type="match status" value="1"/>
</dbReference>
<evidence type="ECO:0000313" key="4">
    <source>
        <dbReference type="EMBL" id="RCH46468.1"/>
    </source>
</evidence>
<dbReference type="PANTHER" id="PTHR30619:SF1">
    <property type="entry name" value="RECOMBINATION PROTEIN 2"/>
    <property type="match status" value="1"/>
</dbReference>
<evidence type="ECO:0000256" key="1">
    <source>
        <dbReference type="SAM" id="MobiDB-lite"/>
    </source>
</evidence>
<dbReference type="SUPFAM" id="SSF56281">
    <property type="entry name" value="Metallo-hydrolase/oxidoreductase"/>
    <property type="match status" value="1"/>
</dbReference>
<dbReference type="Gene3D" id="3.60.15.10">
    <property type="entry name" value="Ribonuclease Z/Hydroxyacylglutathione hydrolase-like"/>
    <property type="match status" value="1"/>
</dbReference>
<keyword evidence="2" id="KW-0732">Signal</keyword>
<dbReference type="Pfam" id="PF00753">
    <property type="entry name" value="Lactamase_B"/>
    <property type="match status" value="1"/>
</dbReference>
<keyword evidence="4" id="KW-0378">Hydrolase</keyword>
<sequence length="387" mass="41340">MHHKHSFRRKLQTFFLSLLLVLLTVAEVPSAAYTAEAASADTTMAVHFLDVGQGLSILVQSQGQNLLYDGGDRGHSSFVVSYLQKQNISIIDYMISSHYDEDHVAGLVGCLDSFSVKNVIGADYVQDTKIYQSFENSVAAQGLTVQHPEPGTDFTFGSGKFTVLSPQSISSNDNDNSVAIRLENGNNHFLFTGDAESAGEEAICNLGLDLSCDVIVPGHHGSATATTWDLLQQTVPEYAVISCGAGNSYGHPHKDTMDKLADMGIQVFRTDEQGTVIAVSDGSNIQWNQSPCNDYSAGDESDTGTQPSSAYKDSGASGYGSSDSAAADPQTGVQADPEPVGDMVWISATGSKYHRIPNCGNMNPDNATEMTRSQAEAAGYKACKKCY</sequence>
<feature type="region of interest" description="Disordered" evidence="1">
    <location>
        <begin position="289"/>
        <end position="339"/>
    </location>
</feature>
<organism evidence="4 5">
    <name type="scientific">Blautia obeum</name>
    <dbReference type="NCBI Taxonomy" id="40520"/>
    <lineage>
        <taxon>Bacteria</taxon>
        <taxon>Bacillati</taxon>
        <taxon>Bacillota</taxon>
        <taxon>Clostridia</taxon>
        <taxon>Lachnospirales</taxon>
        <taxon>Lachnospiraceae</taxon>
        <taxon>Blautia</taxon>
    </lineage>
</organism>
<dbReference type="InterPro" id="IPR052159">
    <property type="entry name" value="Competence_DNA_uptake"/>
</dbReference>
<feature type="compositionally biased region" description="Low complexity" evidence="1">
    <location>
        <begin position="308"/>
        <end position="328"/>
    </location>
</feature>
<feature type="chain" id="PRO_5039583400" evidence="2">
    <location>
        <begin position="32"/>
        <end position="387"/>
    </location>
</feature>
<evidence type="ECO:0000256" key="2">
    <source>
        <dbReference type="SAM" id="SignalP"/>
    </source>
</evidence>